<comment type="caution">
    <text evidence="14">The sequence shown here is derived from an EMBL/GenBank/DDBJ whole genome shotgun (WGS) entry which is preliminary data.</text>
</comment>
<proteinExistence type="inferred from homology"/>
<dbReference type="GO" id="GO:0004497">
    <property type="term" value="F:monooxygenase activity"/>
    <property type="evidence" value="ECO:0007669"/>
    <property type="project" value="UniProtKB-KW"/>
</dbReference>
<comment type="subcellular location">
    <subcellularLocation>
        <location evidence="2">Membrane</location>
    </subcellularLocation>
</comment>
<accession>A0A8H7Y5N3</accession>
<comment type="cofactor">
    <cofactor evidence="1 13">
        <name>heme</name>
        <dbReference type="ChEBI" id="CHEBI:30413"/>
    </cofactor>
</comment>
<evidence type="ECO:0000256" key="2">
    <source>
        <dbReference type="ARBA" id="ARBA00004370"/>
    </source>
</evidence>
<name>A0A8H7Y5N3_PSICU</name>
<dbReference type="PRINTS" id="PR00463">
    <property type="entry name" value="EP450I"/>
</dbReference>
<keyword evidence="9" id="KW-0560">Oxidoreductase</keyword>
<keyword evidence="6" id="KW-0812">Transmembrane</keyword>
<dbReference type="AlphaFoldDB" id="A0A8H7Y5N3"/>
<evidence type="ECO:0000256" key="12">
    <source>
        <dbReference type="ARBA" id="ARBA00023136"/>
    </source>
</evidence>
<dbReference type="CDD" id="cd11069">
    <property type="entry name" value="CYP_FUM15-like"/>
    <property type="match status" value="1"/>
</dbReference>
<keyword evidence="7 13" id="KW-0479">Metal-binding</keyword>
<evidence type="ECO:0000256" key="3">
    <source>
        <dbReference type="ARBA" id="ARBA00004721"/>
    </source>
</evidence>
<evidence type="ECO:0000256" key="1">
    <source>
        <dbReference type="ARBA" id="ARBA00001971"/>
    </source>
</evidence>
<evidence type="ECO:0000256" key="11">
    <source>
        <dbReference type="ARBA" id="ARBA00023033"/>
    </source>
</evidence>
<keyword evidence="8" id="KW-1133">Transmembrane helix</keyword>
<evidence type="ECO:0008006" key="15">
    <source>
        <dbReference type="Google" id="ProtNLM"/>
    </source>
</evidence>
<evidence type="ECO:0000256" key="13">
    <source>
        <dbReference type="PIRSR" id="PIRSR602401-1"/>
    </source>
</evidence>
<evidence type="ECO:0000313" key="14">
    <source>
        <dbReference type="EMBL" id="KAG5173108.1"/>
    </source>
</evidence>
<organism evidence="14">
    <name type="scientific">Psilocybe cubensis</name>
    <name type="common">Psychedelic mushroom</name>
    <name type="synonym">Stropharia cubensis</name>
    <dbReference type="NCBI Taxonomy" id="181762"/>
    <lineage>
        <taxon>Eukaryota</taxon>
        <taxon>Fungi</taxon>
        <taxon>Dikarya</taxon>
        <taxon>Basidiomycota</taxon>
        <taxon>Agaricomycotina</taxon>
        <taxon>Agaricomycetes</taxon>
        <taxon>Agaricomycetidae</taxon>
        <taxon>Agaricales</taxon>
        <taxon>Agaricineae</taxon>
        <taxon>Strophariaceae</taxon>
        <taxon>Psilocybe</taxon>
    </lineage>
</organism>
<sequence length="553" mass="62307">MKLSDVMPPLPTIITSLAILWLSFRLIRRRLFPTALERIRGPPGESWITGSLSQLQHHKAWNFHQHIVDTYGSVVRTKGAFGADNLYLFDPKAMHHILVKDQHIYEETDSFIEGNKIMFGSGIFTSLGDEHRRHRKMLNPVFSSAHMRHMVPIFYDVTRKVKNLLVAKTQTGPQEIDVVSWMTRLAMEIIGQSGLGYTFDDLTENGVQHEYVVVSKRLVTMQGNEFIRDFVMPKIARIGTRSFRKFVVDIMPFAAVKEMKNIIDVLYRTSVEIFESKKEAIAKGDEALAAQVGKGKDIISILMKANMLADEGEKLSDAEVIAQITSLTFAATDTTSGALSRILHQLAMHPDVQAKLRQELNDARKANGAEDLDYDQLVSLPFLDAVCRETLRLYPPVSMVQRVTRQDAVLPLLNPIKDCNNNEIREIPLPKGTTVLVSILASNRDPNIWGPDAHEWKPERWLNPLPENLIAAHVPGIYSHLMTFLGGGRSCIGFKFSQLEMKAVISLLLQNLEFSLGRKKIIWQMFGIAQPNIDPDSVNPTMPMMISSVQCEA</sequence>
<keyword evidence="10 13" id="KW-0408">Iron</keyword>
<protein>
    <recommendedName>
        <fullName evidence="15">Cytochrome P450</fullName>
    </recommendedName>
</protein>
<comment type="similarity">
    <text evidence="4">Belongs to the cytochrome P450 family.</text>
</comment>
<reference evidence="14" key="1">
    <citation type="submission" date="2021-02" db="EMBL/GenBank/DDBJ databases">
        <title>Psilocybe cubensis genome.</title>
        <authorList>
            <person name="Mckernan K.J."/>
            <person name="Crawford S."/>
            <person name="Trippe A."/>
            <person name="Kane L.T."/>
            <person name="Mclaughlin S."/>
        </authorList>
    </citation>
    <scope>NUCLEOTIDE SEQUENCE [LARGE SCALE GENOMIC DNA]</scope>
    <source>
        <strain evidence="14">MGC-MH-2018</strain>
    </source>
</reference>
<evidence type="ECO:0000256" key="10">
    <source>
        <dbReference type="ARBA" id="ARBA00023004"/>
    </source>
</evidence>
<evidence type="ECO:0000256" key="6">
    <source>
        <dbReference type="ARBA" id="ARBA00022692"/>
    </source>
</evidence>
<dbReference type="GO" id="GO:0020037">
    <property type="term" value="F:heme binding"/>
    <property type="evidence" value="ECO:0007669"/>
    <property type="project" value="InterPro"/>
</dbReference>
<dbReference type="GO" id="GO:0005506">
    <property type="term" value="F:iron ion binding"/>
    <property type="evidence" value="ECO:0007669"/>
    <property type="project" value="InterPro"/>
</dbReference>
<evidence type="ECO:0000256" key="7">
    <source>
        <dbReference type="ARBA" id="ARBA00022723"/>
    </source>
</evidence>
<keyword evidence="5 13" id="KW-0349">Heme</keyword>
<comment type="pathway">
    <text evidence="3">Secondary metabolite biosynthesis; terpenoid biosynthesis.</text>
</comment>
<evidence type="ECO:0000256" key="8">
    <source>
        <dbReference type="ARBA" id="ARBA00022989"/>
    </source>
</evidence>
<dbReference type="EMBL" id="JAFIQS010000002">
    <property type="protein sequence ID" value="KAG5173108.1"/>
    <property type="molecule type" value="Genomic_DNA"/>
</dbReference>
<dbReference type="PRINTS" id="PR00385">
    <property type="entry name" value="P450"/>
</dbReference>
<dbReference type="InterPro" id="IPR036396">
    <property type="entry name" value="Cyt_P450_sf"/>
</dbReference>
<dbReference type="Pfam" id="PF00067">
    <property type="entry name" value="p450"/>
    <property type="match status" value="1"/>
</dbReference>
<evidence type="ECO:0000256" key="5">
    <source>
        <dbReference type="ARBA" id="ARBA00022617"/>
    </source>
</evidence>
<dbReference type="Gene3D" id="1.10.630.10">
    <property type="entry name" value="Cytochrome P450"/>
    <property type="match status" value="1"/>
</dbReference>
<keyword evidence="11" id="KW-0503">Monooxygenase</keyword>
<dbReference type="InterPro" id="IPR050121">
    <property type="entry name" value="Cytochrome_P450_monoxygenase"/>
</dbReference>
<dbReference type="GO" id="GO:0016705">
    <property type="term" value="F:oxidoreductase activity, acting on paired donors, with incorporation or reduction of molecular oxygen"/>
    <property type="evidence" value="ECO:0007669"/>
    <property type="project" value="InterPro"/>
</dbReference>
<keyword evidence="12" id="KW-0472">Membrane</keyword>
<dbReference type="PANTHER" id="PTHR24305">
    <property type="entry name" value="CYTOCHROME P450"/>
    <property type="match status" value="1"/>
</dbReference>
<dbReference type="InterPro" id="IPR001128">
    <property type="entry name" value="Cyt_P450"/>
</dbReference>
<evidence type="ECO:0000256" key="9">
    <source>
        <dbReference type="ARBA" id="ARBA00023002"/>
    </source>
</evidence>
<dbReference type="InterPro" id="IPR002401">
    <property type="entry name" value="Cyt_P450_E_grp-I"/>
</dbReference>
<dbReference type="PANTHER" id="PTHR24305:SF166">
    <property type="entry name" value="CYTOCHROME P450 12A4, MITOCHONDRIAL-RELATED"/>
    <property type="match status" value="1"/>
</dbReference>
<evidence type="ECO:0000256" key="4">
    <source>
        <dbReference type="ARBA" id="ARBA00010617"/>
    </source>
</evidence>
<dbReference type="GO" id="GO:0016020">
    <property type="term" value="C:membrane"/>
    <property type="evidence" value="ECO:0007669"/>
    <property type="project" value="UniProtKB-SubCell"/>
</dbReference>
<gene>
    <name evidence="14" type="ORF">JR316_002613</name>
</gene>
<dbReference type="SUPFAM" id="SSF48264">
    <property type="entry name" value="Cytochrome P450"/>
    <property type="match status" value="1"/>
</dbReference>
<feature type="binding site" description="axial binding residue" evidence="13">
    <location>
        <position position="491"/>
    </location>
    <ligand>
        <name>heme</name>
        <dbReference type="ChEBI" id="CHEBI:30413"/>
    </ligand>
    <ligandPart>
        <name>Fe</name>
        <dbReference type="ChEBI" id="CHEBI:18248"/>
    </ligandPart>
</feature>